<evidence type="ECO:0000256" key="1">
    <source>
        <dbReference type="SAM" id="MobiDB-lite"/>
    </source>
</evidence>
<feature type="region of interest" description="Disordered" evidence="1">
    <location>
        <begin position="1"/>
        <end position="32"/>
    </location>
</feature>
<organism evidence="2 3">
    <name type="scientific">Pseudomonas cuatrocienegasensis</name>
    <dbReference type="NCBI Taxonomy" id="543360"/>
    <lineage>
        <taxon>Bacteria</taxon>
        <taxon>Pseudomonadati</taxon>
        <taxon>Pseudomonadota</taxon>
        <taxon>Gammaproteobacteria</taxon>
        <taxon>Pseudomonadales</taxon>
        <taxon>Pseudomonadaceae</taxon>
        <taxon>Pseudomonas</taxon>
    </lineage>
</organism>
<feature type="compositionally biased region" description="Basic and acidic residues" evidence="1">
    <location>
        <begin position="15"/>
        <end position="32"/>
    </location>
</feature>
<gene>
    <name evidence="2" type="ORF">SAMN05216600_10510</name>
</gene>
<name>A0ABY1B9R2_9PSED</name>
<comment type="caution">
    <text evidence="2">The sequence shown here is derived from an EMBL/GenBank/DDBJ whole genome shotgun (WGS) entry which is preliminary data.</text>
</comment>
<evidence type="ECO:0000313" key="3">
    <source>
        <dbReference type="Proteomes" id="UP000198512"/>
    </source>
</evidence>
<feature type="compositionally biased region" description="Pro residues" evidence="1">
    <location>
        <begin position="1"/>
        <end position="12"/>
    </location>
</feature>
<dbReference type="InterPro" id="IPR048081">
    <property type="entry name" value="T3SS_coreg_PtrC-like"/>
</dbReference>
<accession>A0ABY1B9R2</accession>
<dbReference type="NCBIfam" id="NF041597">
    <property type="entry name" value="T3SS_coreg_PtrC"/>
    <property type="match status" value="1"/>
</dbReference>
<sequence length="85" mass="9387">MLIPIPQLPNRPQPRRQEPGHERADGPERSERVGVTYASLGPYGLHFESELAIQRPDGGLTRLAMPTPISERQAISEALCSVLTE</sequence>
<dbReference type="Proteomes" id="UP000198512">
    <property type="component" value="Unassembled WGS sequence"/>
</dbReference>
<reference evidence="2 3" key="1">
    <citation type="submission" date="2016-10" db="EMBL/GenBank/DDBJ databases">
        <authorList>
            <person name="Varghese N."/>
            <person name="Submissions S."/>
        </authorList>
    </citation>
    <scope>NUCLEOTIDE SEQUENCE [LARGE SCALE GENOMIC DNA]</scope>
    <source>
        <strain evidence="2 3">CIP 109853</strain>
    </source>
</reference>
<protein>
    <submittedName>
        <fullName evidence="2">Uncharacterized protein</fullName>
    </submittedName>
</protein>
<dbReference type="EMBL" id="FOFP01000005">
    <property type="protein sequence ID" value="SEQ31427.1"/>
    <property type="molecule type" value="Genomic_DNA"/>
</dbReference>
<proteinExistence type="predicted"/>
<keyword evidence="3" id="KW-1185">Reference proteome</keyword>
<evidence type="ECO:0000313" key="2">
    <source>
        <dbReference type="EMBL" id="SEQ31427.1"/>
    </source>
</evidence>